<evidence type="ECO:0000256" key="4">
    <source>
        <dbReference type="ARBA" id="ARBA00023136"/>
    </source>
</evidence>
<dbReference type="Pfam" id="PF05101">
    <property type="entry name" value="VirB3"/>
    <property type="match status" value="1"/>
</dbReference>
<comment type="caution">
    <text evidence="6">The sequence shown here is derived from an EMBL/GenBank/DDBJ whole genome shotgun (WGS) entry which is preliminary data.</text>
</comment>
<sequence length="109" mass="12946">MKQEQDLITVPIRRSLTRPRLIAGAERELFLFLGLICACFIFIFMNWPSAFIGILFWIGGIYALREMAKADPMMSKIYIRHRQYQAYYPARSPRTVKESQKRKTKPCWR</sequence>
<organism evidence="6 7">
    <name type="scientific">Sedimenticola selenatireducens</name>
    <dbReference type="NCBI Taxonomy" id="191960"/>
    <lineage>
        <taxon>Bacteria</taxon>
        <taxon>Pseudomonadati</taxon>
        <taxon>Pseudomonadota</taxon>
        <taxon>Gammaproteobacteria</taxon>
        <taxon>Chromatiales</taxon>
        <taxon>Sedimenticolaceae</taxon>
        <taxon>Sedimenticola</taxon>
    </lineage>
</organism>
<accession>A0A557RWZ8</accession>
<dbReference type="NCBIfam" id="NF010395">
    <property type="entry name" value="PRK13823.1"/>
    <property type="match status" value="1"/>
</dbReference>
<feature type="transmembrane region" description="Helical" evidence="5">
    <location>
        <begin position="50"/>
        <end position="68"/>
    </location>
</feature>
<evidence type="ECO:0000256" key="2">
    <source>
        <dbReference type="ARBA" id="ARBA00022692"/>
    </source>
</evidence>
<evidence type="ECO:0000256" key="3">
    <source>
        <dbReference type="ARBA" id="ARBA00022989"/>
    </source>
</evidence>
<keyword evidence="2 5" id="KW-0812">Transmembrane</keyword>
<gene>
    <name evidence="6" type="ORF">FHP88_17680</name>
</gene>
<dbReference type="RefSeq" id="WP_144360426.1">
    <property type="nucleotide sequence ID" value="NZ_VMNH01000030.1"/>
</dbReference>
<keyword evidence="3 5" id="KW-1133">Transmembrane helix</keyword>
<evidence type="ECO:0000256" key="1">
    <source>
        <dbReference type="ARBA" id="ARBA00004370"/>
    </source>
</evidence>
<dbReference type="AlphaFoldDB" id="A0A557RWZ8"/>
<dbReference type="OrthoDB" id="7063374at2"/>
<reference evidence="6 7" key="1">
    <citation type="submission" date="2019-07" db="EMBL/GenBank/DDBJ databases">
        <title>The pathways for chlorine oxyanion respiration interact through the shared metabolite chlorate.</title>
        <authorList>
            <person name="Barnum T.P."/>
            <person name="Cheng Y."/>
            <person name="Hill K.A."/>
            <person name="Lucas L.N."/>
            <person name="Carlson H.K."/>
            <person name="Coates J.D."/>
        </authorList>
    </citation>
    <scope>NUCLEOTIDE SEQUENCE [LARGE SCALE GENOMIC DNA]</scope>
    <source>
        <strain evidence="6 7">BK-1</strain>
    </source>
</reference>
<name>A0A557RWZ8_9GAMM</name>
<keyword evidence="4 5" id="KW-0472">Membrane</keyword>
<dbReference type="EMBL" id="VMNH01000030">
    <property type="protein sequence ID" value="TVO69689.1"/>
    <property type="molecule type" value="Genomic_DNA"/>
</dbReference>
<proteinExistence type="predicted"/>
<dbReference type="GO" id="GO:0016020">
    <property type="term" value="C:membrane"/>
    <property type="evidence" value="ECO:0007669"/>
    <property type="project" value="UniProtKB-SubCell"/>
</dbReference>
<dbReference type="InterPro" id="IPR007792">
    <property type="entry name" value="T4SS_VirB3/TrbD/AvhB"/>
</dbReference>
<evidence type="ECO:0000256" key="5">
    <source>
        <dbReference type="SAM" id="Phobius"/>
    </source>
</evidence>
<evidence type="ECO:0000313" key="6">
    <source>
        <dbReference type="EMBL" id="TVO69689.1"/>
    </source>
</evidence>
<protein>
    <submittedName>
        <fullName evidence="6">Conjugal transfer protein TrbD</fullName>
    </submittedName>
</protein>
<evidence type="ECO:0000313" key="7">
    <source>
        <dbReference type="Proteomes" id="UP000316649"/>
    </source>
</evidence>
<feature type="transmembrane region" description="Helical" evidence="5">
    <location>
        <begin position="21"/>
        <end position="44"/>
    </location>
</feature>
<comment type="subcellular location">
    <subcellularLocation>
        <location evidence="1">Membrane</location>
    </subcellularLocation>
</comment>
<dbReference type="Proteomes" id="UP000316649">
    <property type="component" value="Unassembled WGS sequence"/>
</dbReference>
<keyword evidence="7" id="KW-1185">Reference proteome</keyword>